<accession>A0A1M6X6F1</accession>
<proteinExistence type="predicted"/>
<dbReference type="STRING" id="1121421.SAMN02745123_03917"/>
<dbReference type="EMBL" id="FRAR01000040">
    <property type="protein sequence ID" value="SHL01567.1"/>
    <property type="molecule type" value="Genomic_DNA"/>
</dbReference>
<evidence type="ECO:0000313" key="1">
    <source>
        <dbReference type="EMBL" id="SHL01567.1"/>
    </source>
</evidence>
<reference evidence="2" key="1">
    <citation type="submission" date="2016-11" db="EMBL/GenBank/DDBJ databases">
        <authorList>
            <person name="Varghese N."/>
            <person name="Submissions S."/>
        </authorList>
    </citation>
    <scope>NUCLEOTIDE SEQUENCE [LARGE SCALE GENOMIC DNA]</scope>
    <source>
        <strain evidence="2">DSM 10349</strain>
    </source>
</reference>
<organism evidence="1 2">
    <name type="scientific">Desulforamulus aeronauticus DSM 10349</name>
    <dbReference type="NCBI Taxonomy" id="1121421"/>
    <lineage>
        <taxon>Bacteria</taxon>
        <taxon>Bacillati</taxon>
        <taxon>Bacillota</taxon>
        <taxon>Clostridia</taxon>
        <taxon>Eubacteriales</taxon>
        <taxon>Peptococcaceae</taxon>
        <taxon>Desulforamulus</taxon>
    </lineage>
</organism>
<protein>
    <recommendedName>
        <fullName evidence="3">Methyl-accepting chemotaxis protein</fullName>
    </recommendedName>
</protein>
<evidence type="ECO:0000313" key="2">
    <source>
        <dbReference type="Proteomes" id="UP000183997"/>
    </source>
</evidence>
<dbReference type="Proteomes" id="UP000183997">
    <property type="component" value="Unassembled WGS sequence"/>
</dbReference>
<name>A0A1M6X6F1_9FIRM</name>
<dbReference type="AlphaFoldDB" id="A0A1M6X6F1"/>
<dbReference type="RefSeq" id="WP_238456882.1">
    <property type="nucleotide sequence ID" value="NZ_FRAR01000040.1"/>
</dbReference>
<gene>
    <name evidence="1" type="ORF">SAMN02745123_03917</name>
</gene>
<evidence type="ECO:0008006" key="3">
    <source>
        <dbReference type="Google" id="ProtNLM"/>
    </source>
</evidence>
<keyword evidence="2" id="KW-1185">Reference proteome</keyword>
<sequence length="153" mass="17159">MKLNNIVTKLWLIMTILVLVVIGVAGAAQTGFMEELYYDQQANQLKTLGNKVADMAREEPDPVTLDQKLAFVAELYDANVMLLNEKSIVVNCQGLGISTKNMPMDMKNPHHGPLNQEDIRKLYQGQVVVGRGNNPYFKTDVLSVGLQRRIDNR</sequence>